<evidence type="ECO:0000313" key="3">
    <source>
        <dbReference type="EMBL" id="KAH3831350.1"/>
    </source>
</evidence>
<protein>
    <submittedName>
        <fullName evidence="3">Uncharacterized protein</fullName>
    </submittedName>
</protein>
<dbReference type="EMBL" id="JAIWYP010000004">
    <property type="protein sequence ID" value="KAH3831350.1"/>
    <property type="molecule type" value="Genomic_DNA"/>
</dbReference>
<feature type="signal peptide" evidence="2">
    <location>
        <begin position="1"/>
        <end position="23"/>
    </location>
</feature>
<dbReference type="AlphaFoldDB" id="A0A9D4K078"/>
<comment type="caution">
    <text evidence="3">The sequence shown here is derived from an EMBL/GenBank/DDBJ whole genome shotgun (WGS) entry which is preliminary data.</text>
</comment>
<keyword evidence="1" id="KW-0472">Membrane</keyword>
<dbReference type="Proteomes" id="UP000828390">
    <property type="component" value="Unassembled WGS sequence"/>
</dbReference>
<name>A0A9D4K078_DREPO</name>
<feature type="transmembrane region" description="Helical" evidence="1">
    <location>
        <begin position="84"/>
        <end position="110"/>
    </location>
</feature>
<reference evidence="3" key="1">
    <citation type="journal article" date="2019" name="bioRxiv">
        <title>The Genome of the Zebra Mussel, Dreissena polymorpha: A Resource for Invasive Species Research.</title>
        <authorList>
            <person name="McCartney M.A."/>
            <person name="Auch B."/>
            <person name="Kono T."/>
            <person name="Mallez S."/>
            <person name="Zhang Y."/>
            <person name="Obille A."/>
            <person name="Becker A."/>
            <person name="Abrahante J.E."/>
            <person name="Garbe J."/>
            <person name="Badalamenti J.P."/>
            <person name="Herman A."/>
            <person name="Mangelson H."/>
            <person name="Liachko I."/>
            <person name="Sullivan S."/>
            <person name="Sone E.D."/>
            <person name="Koren S."/>
            <person name="Silverstein K.A.T."/>
            <person name="Beckman K.B."/>
            <person name="Gohl D.M."/>
        </authorList>
    </citation>
    <scope>NUCLEOTIDE SEQUENCE</scope>
    <source>
        <strain evidence="3">Duluth1</strain>
        <tissue evidence="3">Whole animal</tissue>
    </source>
</reference>
<evidence type="ECO:0000256" key="1">
    <source>
        <dbReference type="SAM" id="Phobius"/>
    </source>
</evidence>
<accession>A0A9D4K078</accession>
<keyword evidence="2" id="KW-0732">Signal</keyword>
<organism evidence="3 4">
    <name type="scientific">Dreissena polymorpha</name>
    <name type="common">Zebra mussel</name>
    <name type="synonym">Mytilus polymorpha</name>
    <dbReference type="NCBI Taxonomy" id="45954"/>
    <lineage>
        <taxon>Eukaryota</taxon>
        <taxon>Metazoa</taxon>
        <taxon>Spiralia</taxon>
        <taxon>Lophotrochozoa</taxon>
        <taxon>Mollusca</taxon>
        <taxon>Bivalvia</taxon>
        <taxon>Autobranchia</taxon>
        <taxon>Heteroconchia</taxon>
        <taxon>Euheterodonta</taxon>
        <taxon>Imparidentia</taxon>
        <taxon>Neoheterodontei</taxon>
        <taxon>Myida</taxon>
        <taxon>Dreissenoidea</taxon>
        <taxon>Dreissenidae</taxon>
        <taxon>Dreissena</taxon>
    </lineage>
</organism>
<sequence>MHTCCALFVCLLVIWVSVDVCHGYQCCTSYTDPIGTYHPSQLCEDYCCWDISFNKVCCDNPLRQVPSSERDQDSCTKSWIEEHIWVPIVCGLVLLGLIVLLTCCCCCACCRRSGSGGVVIRSAVPQTNVIISTQQSTNVMHAGYNQ</sequence>
<gene>
    <name evidence="3" type="ORF">DPMN_104613</name>
</gene>
<reference evidence="3" key="2">
    <citation type="submission" date="2020-11" db="EMBL/GenBank/DDBJ databases">
        <authorList>
            <person name="McCartney M.A."/>
            <person name="Auch B."/>
            <person name="Kono T."/>
            <person name="Mallez S."/>
            <person name="Becker A."/>
            <person name="Gohl D.M."/>
            <person name="Silverstein K.A.T."/>
            <person name="Koren S."/>
            <person name="Bechman K.B."/>
            <person name="Herman A."/>
            <person name="Abrahante J.E."/>
            <person name="Garbe J."/>
        </authorList>
    </citation>
    <scope>NUCLEOTIDE SEQUENCE</scope>
    <source>
        <strain evidence="3">Duluth1</strain>
        <tissue evidence="3">Whole animal</tissue>
    </source>
</reference>
<proteinExistence type="predicted"/>
<keyword evidence="1" id="KW-0812">Transmembrane</keyword>
<evidence type="ECO:0000313" key="4">
    <source>
        <dbReference type="Proteomes" id="UP000828390"/>
    </source>
</evidence>
<keyword evidence="4" id="KW-1185">Reference proteome</keyword>
<dbReference type="OrthoDB" id="6107736at2759"/>
<keyword evidence="1" id="KW-1133">Transmembrane helix</keyword>
<evidence type="ECO:0000256" key="2">
    <source>
        <dbReference type="SAM" id="SignalP"/>
    </source>
</evidence>
<feature type="chain" id="PRO_5038650730" evidence="2">
    <location>
        <begin position="24"/>
        <end position="146"/>
    </location>
</feature>